<dbReference type="EMBL" id="CP002691">
    <property type="protein sequence ID" value="AEE52769.1"/>
    <property type="molecule type" value="Genomic_DNA"/>
</dbReference>
<dbReference type="Proteomes" id="UP000008461">
    <property type="component" value="Chromosome"/>
</dbReference>
<dbReference type="eggNOG" id="COG0810">
    <property type="taxonomic scope" value="Bacteria"/>
</dbReference>
<evidence type="ECO:0000256" key="9">
    <source>
        <dbReference type="ARBA" id="ARBA00023136"/>
    </source>
</evidence>
<sequence length="153" mass="17147">MRKFFLLLAFAFSLFYPLSKGQDFIPLLPESYARSCSCQPIHQEVSRDSLNIDLAAGQHPPRFEDWDNYVKGKSIYPQLARENGIEGTVSVLVYVSEKGQVTKARLLKGLGFGCDEAAINLVYAMPCWTPASNYGIPVKGKKVLDISFRLTHE</sequence>
<comment type="similarity">
    <text evidence="2">Belongs to the TonB family.</text>
</comment>
<dbReference type="GO" id="GO:0098797">
    <property type="term" value="C:plasma membrane protein complex"/>
    <property type="evidence" value="ECO:0007669"/>
    <property type="project" value="TreeGrafter"/>
</dbReference>
<dbReference type="OrthoDB" id="9812355at2"/>
<dbReference type="AlphaFoldDB" id="F4L060"/>
<comment type="subcellular location">
    <subcellularLocation>
        <location evidence="1">Cell inner membrane</location>
        <topology evidence="1">Single-pass membrane protein</topology>
        <orientation evidence="1">Periplasmic side</orientation>
    </subcellularLocation>
</comment>
<dbReference type="NCBIfam" id="TIGR01352">
    <property type="entry name" value="tonB_Cterm"/>
    <property type="match status" value="1"/>
</dbReference>
<protein>
    <submittedName>
        <fullName evidence="12">TonB family protein</fullName>
    </submittedName>
</protein>
<gene>
    <name evidence="12" type="ordered locus">Halhy_4941</name>
</gene>
<dbReference type="Pfam" id="PF03544">
    <property type="entry name" value="TonB_C"/>
    <property type="match status" value="1"/>
</dbReference>
<dbReference type="PROSITE" id="PS52015">
    <property type="entry name" value="TONB_CTD"/>
    <property type="match status" value="1"/>
</dbReference>
<dbReference type="RefSeq" id="WP_013767304.1">
    <property type="nucleotide sequence ID" value="NC_015510.1"/>
</dbReference>
<keyword evidence="9" id="KW-0472">Membrane</keyword>
<dbReference type="GO" id="GO:0015031">
    <property type="term" value="P:protein transport"/>
    <property type="evidence" value="ECO:0007669"/>
    <property type="project" value="UniProtKB-KW"/>
</dbReference>
<dbReference type="GO" id="GO:0031992">
    <property type="term" value="F:energy transducer activity"/>
    <property type="evidence" value="ECO:0007669"/>
    <property type="project" value="TreeGrafter"/>
</dbReference>
<keyword evidence="6" id="KW-0812">Transmembrane</keyword>
<evidence type="ECO:0000256" key="5">
    <source>
        <dbReference type="ARBA" id="ARBA00022519"/>
    </source>
</evidence>
<dbReference type="PANTHER" id="PTHR33446">
    <property type="entry name" value="PROTEIN TONB-RELATED"/>
    <property type="match status" value="1"/>
</dbReference>
<keyword evidence="4" id="KW-1003">Cell membrane</keyword>
<dbReference type="STRING" id="760192.Halhy_4941"/>
<dbReference type="HOGENOM" id="CLU_1710716_0_0_10"/>
<keyword evidence="5" id="KW-0997">Cell inner membrane</keyword>
<evidence type="ECO:0000256" key="2">
    <source>
        <dbReference type="ARBA" id="ARBA00006555"/>
    </source>
</evidence>
<proteinExistence type="inferred from homology"/>
<evidence type="ECO:0000313" key="12">
    <source>
        <dbReference type="EMBL" id="AEE52769.1"/>
    </source>
</evidence>
<evidence type="ECO:0000256" key="10">
    <source>
        <dbReference type="SAM" id="SignalP"/>
    </source>
</evidence>
<keyword evidence="8" id="KW-1133">Transmembrane helix</keyword>
<reference key="2">
    <citation type="submission" date="2011-04" db="EMBL/GenBank/DDBJ databases">
        <title>Complete sequence of chromosome of Haliscomenobacter hydrossis DSM 1100.</title>
        <authorList>
            <consortium name="US DOE Joint Genome Institute (JGI-PGF)"/>
            <person name="Lucas S."/>
            <person name="Han J."/>
            <person name="Lapidus A."/>
            <person name="Bruce D."/>
            <person name="Goodwin L."/>
            <person name="Pitluck S."/>
            <person name="Peters L."/>
            <person name="Kyrpides N."/>
            <person name="Mavromatis K."/>
            <person name="Ivanova N."/>
            <person name="Ovchinnikova G."/>
            <person name="Pagani I."/>
            <person name="Daligault H."/>
            <person name="Detter J.C."/>
            <person name="Han C."/>
            <person name="Land M."/>
            <person name="Hauser L."/>
            <person name="Markowitz V."/>
            <person name="Cheng J.-F."/>
            <person name="Hugenholtz P."/>
            <person name="Woyke T."/>
            <person name="Wu D."/>
            <person name="Verbarg S."/>
            <person name="Frueling A."/>
            <person name="Brambilla E."/>
            <person name="Klenk H.-P."/>
            <person name="Eisen J.A."/>
        </authorList>
    </citation>
    <scope>NUCLEOTIDE SEQUENCE</scope>
    <source>
        <strain>DSM 1100</strain>
    </source>
</reference>
<evidence type="ECO:0000256" key="8">
    <source>
        <dbReference type="ARBA" id="ARBA00022989"/>
    </source>
</evidence>
<feature type="domain" description="TonB C-terminal" evidence="11">
    <location>
        <begin position="61"/>
        <end position="153"/>
    </location>
</feature>
<name>F4L060_HALH1</name>
<feature type="chain" id="PRO_5003312363" evidence="10">
    <location>
        <begin position="22"/>
        <end position="153"/>
    </location>
</feature>
<evidence type="ECO:0000259" key="11">
    <source>
        <dbReference type="PROSITE" id="PS52015"/>
    </source>
</evidence>
<keyword evidence="13" id="KW-1185">Reference proteome</keyword>
<evidence type="ECO:0000256" key="7">
    <source>
        <dbReference type="ARBA" id="ARBA00022927"/>
    </source>
</evidence>
<dbReference type="InterPro" id="IPR051045">
    <property type="entry name" value="TonB-dependent_transducer"/>
</dbReference>
<evidence type="ECO:0000313" key="13">
    <source>
        <dbReference type="Proteomes" id="UP000008461"/>
    </source>
</evidence>
<evidence type="ECO:0000256" key="3">
    <source>
        <dbReference type="ARBA" id="ARBA00022448"/>
    </source>
</evidence>
<organism evidence="12 13">
    <name type="scientific">Haliscomenobacter hydrossis (strain ATCC 27775 / DSM 1100 / LMG 10767 / O)</name>
    <dbReference type="NCBI Taxonomy" id="760192"/>
    <lineage>
        <taxon>Bacteria</taxon>
        <taxon>Pseudomonadati</taxon>
        <taxon>Bacteroidota</taxon>
        <taxon>Saprospiria</taxon>
        <taxon>Saprospirales</taxon>
        <taxon>Haliscomenobacteraceae</taxon>
        <taxon>Haliscomenobacter</taxon>
    </lineage>
</organism>
<dbReference type="PANTHER" id="PTHR33446:SF2">
    <property type="entry name" value="PROTEIN TONB"/>
    <property type="match status" value="1"/>
</dbReference>
<evidence type="ECO:0000256" key="1">
    <source>
        <dbReference type="ARBA" id="ARBA00004383"/>
    </source>
</evidence>
<evidence type="ECO:0000256" key="4">
    <source>
        <dbReference type="ARBA" id="ARBA00022475"/>
    </source>
</evidence>
<feature type="signal peptide" evidence="10">
    <location>
        <begin position="1"/>
        <end position="21"/>
    </location>
</feature>
<keyword evidence="7" id="KW-0653">Protein transport</keyword>
<evidence type="ECO:0000256" key="6">
    <source>
        <dbReference type="ARBA" id="ARBA00022692"/>
    </source>
</evidence>
<keyword evidence="3" id="KW-0813">Transport</keyword>
<dbReference type="KEGG" id="hhy:Halhy_4941"/>
<accession>F4L060</accession>
<dbReference type="Gene3D" id="3.30.1150.10">
    <property type="match status" value="1"/>
</dbReference>
<dbReference type="GO" id="GO:0055085">
    <property type="term" value="P:transmembrane transport"/>
    <property type="evidence" value="ECO:0007669"/>
    <property type="project" value="InterPro"/>
</dbReference>
<dbReference type="SUPFAM" id="SSF74653">
    <property type="entry name" value="TolA/TonB C-terminal domain"/>
    <property type="match status" value="1"/>
</dbReference>
<dbReference type="InterPro" id="IPR037682">
    <property type="entry name" value="TonB_C"/>
</dbReference>
<keyword evidence="10" id="KW-0732">Signal</keyword>
<dbReference type="InterPro" id="IPR006260">
    <property type="entry name" value="TonB/TolA_C"/>
</dbReference>
<reference evidence="12 13" key="1">
    <citation type="journal article" date="2011" name="Stand. Genomic Sci.">
        <title>Complete genome sequence of Haliscomenobacter hydrossis type strain (O).</title>
        <authorList>
            <consortium name="US DOE Joint Genome Institute (JGI-PGF)"/>
            <person name="Daligault H."/>
            <person name="Lapidus A."/>
            <person name="Zeytun A."/>
            <person name="Nolan M."/>
            <person name="Lucas S."/>
            <person name="Del Rio T.G."/>
            <person name="Tice H."/>
            <person name="Cheng J.F."/>
            <person name="Tapia R."/>
            <person name="Han C."/>
            <person name="Goodwin L."/>
            <person name="Pitluck S."/>
            <person name="Liolios K."/>
            <person name="Pagani I."/>
            <person name="Ivanova N."/>
            <person name="Huntemann M."/>
            <person name="Mavromatis K."/>
            <person name="Mikhailova N."/>
            <person name="Pati A."/>
            <person name="Chen A."/>
            <person name="Palaniappan K."/>
            <person name="Land M."/>
            <person name="Hauser L."/>
            <person name="Brambilla E.M."/>
            <person name="Rohde M."/>
            <person name="Verbarg S."/>
            <person name="Goker M."/>
            <person name="Bristow J."/>
            <person name="Eisen J.A."/>
            <person name="Markowitz V."/>
            <person name="Hugenholtz P."/>
            <person name="Kyrpides N.C."/>
            <person name="Klenk H.P."/>
            <person name="Woyke T."/>
        </authorList>
    </citation>
    <scope>NUCLEOTIDE SEQUENCE [LARGE SCALE GENOMIC DNA]</scope>
    <source>
        <strain evidence="13">ATCC 27775 / DSM 1100 / LMG 10767 / O</strain>
    </source>
</reference>